<dbReference type="InterPro" id="IPR009045">
    <property type="entry name" value="Zn_M74/Hedgehog-like"/>
</dbReference>
<evidence type="ECO:0000313" key="4">
    <source>
        <dbReference type="EMBL" id="ANY69066.1"/>
    </source>
</evidence>
<dbReference type="AlphaFoldDB" id="A0A1B2DMX9"/>
<dbReference type="InterPro" id="IPR003709">
    <property type="entry name" value="VanY-like_core_dom"/>
</dbReference>
<feature type="domain" description="D-alanyl-D-alanine carboxypeptidase-like core" evidence="3">
    <location>
        <begin position="107"/>
        <end position="236"/>
    </location>
</feature>
<sequence length="262" mass="28552">MRIKKTGQALTVLLLLFAFGCSGAQQTVSPVASQSPASNTNTDAAGEAGDTAVQETSGTVDDLLVVANPTAAVVLVNKQYSLPEGYEPQDLVYPDVAFTFTEKIDKRMLRKEAADALEQLFAGASGDGIQLAGVSGYRSYDRQKTLFDNYVKKDGEEAARMYSAFPGTSEHQTGLAIDVTGADGKCAAEDCFAGTPEAGWLADHAWEYGYIIRYPEGKDSLTGYKYEPWHIRYVGKELAKELNEREITLDEYYNAVPVSEKR</sequence>
<evidence type="ECO:0000256" key="1">
    <source>
        <dbReference type="SAM" id="MobiDB-lite"/>
    </source>
</evidence>
<organism evidence="4">
    <name type="scientific">Paenibacillus sp. BIHB 4019</name>
    <dbReference type="NCBI Taxonomy" id="1870819"/>
    <lineage>
        <taxon>Bacteria</taxon>
        <taxon>Bacillati</taxon>
        <taxon>Bacillota</taxon>
        <taxon>Bacilli</taxon>
        <taxon>Bacillales</taxon>
        <taxon>Paenibacillaceae</taxon>
        <taxon>Paenibacillus</taxon>
    </lineage>
</organism>
<dbReference type="GO" id="GO:0008233">
    <property type="term" value="F:peptidase activity"/>
    <property type="evidence" value="ECO:0007669"/>
    <property type="project" value="InterPro"/>
</dbReference>
<dbReference type="CDD" id="cd14852">
    <property type="entry name" value="LD-carboxypeptidase"/>
    <property type="match status" value="1"/>
</dbReference>
<dbReference type="SUPFAM" id="SSF55166">
    <property type="entry name" value="Hedgehog/DD-peptidase"/>
    <property type="match status" value="1"/>
</dbReference>
<proteinExistence type="predicted"/>
<feature type="signal peptide" evidence="2">
    <location>
        <begin position="1"/>
        <end position="24"/>
    </location>
</feature>
<gene>
    <name evidence="4" type="ORF">BBD42_23215</name>
</gene>
<dbReference type="PANTHER" id="PTHR34385:SF1">
    <property type="entry name" value="PEPTIDOGLYCAN L-ALANYL-D-GLUTAMATE ENDOPEPTIDASE CWLK"/>
    <property type="match status" value="1"/>
</dbReference>
<reference evidence="4" key="1">
    <citation type="submission" date="2016-08" db="EMBL/GenBank/DDBJ databases">
        <title>Complete Genome Seqeunce of Paenibacillus sp. BIHB 4019 from tea rhizoplane.</title>
        <authorList>
            <person name="Thakur R."/>
            <person name="Swarnkar M.K."/>
            <person name="Gulati A."/>
        </authorList>
    </citation>
    <scope>NUCLEOTIDE SEQUENCE [LARGE SCALE GENOMIC DNA]</scope>
    <source>
        <strain evidence="4">BIHB4019</strain>
    </source>
</reference>
<dbReference type="RefSeq" id="WP_099520118.1">
    <property type="nucleotide sequence ID" value="NZ_CP016808.1"/>
</dbReference>
<feature type="compositionally biased region" description="Polar residues" evidence="1">
    <location>
        <begin position="29"/>
        <end position="43"/>
    </location>
</feature>
<dbReference type="Pfam" id="PF02557">
    <property type="entry name" value="VanY"/>
    <property type="match status" value="1"/>
</dbReference>
<dbReference type="InterPro" id="IPR052179">
    <property type="entry name" value="DD-CPase-like"/>
</dbReference>
<name>A0A1B2DMX9_9BACL</name>
<protein>
    <submittedName>
        <fullName evidence="4">Peptidase M15</fullName>
    </submittedName>
</protein>
<dbReference type="PANTHER" id="PTHR34385">
    <property type="entry name" value="D-ALANYL-D-ALANINE CARBOXYPEPTIDASE"/>
    <property type="match status" value="1"/>
</dbReference>
<accession>A0A1B2DMX9</accession>
<keyword evidence="2" id="KW-0732">Signal</keyword>
<feature type="region of interest" description="Disordered" evidence="1">
    <location>
        <begin position="29"/>
        <end position="52"/>
    </location>
</feature>
<dbReference type="PROSITE" id="PS51257">
    <property type="entry name" value="PROKAR_LIPOPROTEIN"/>
    <property type="match status" value="1"/>
</dbReference>
<dbReference type="GO" id="GO:0006508">
    <property type="term" value="P:proteolysis"/>
    <property type="evidence" value="ECO:0007669"/>
    <property type="project" value="InterPro"/>
</dbReference>
<evidence type="ECO:0000256" key="2">
    <source>
        <dbReference type="SAM" id="SignalP"/>
    </source>
</evidence>
<dbReference type="Gene3D" id="3.30.1380.10">
    <property type="match status" value="1"/>
</dbReference>
<feature type="chain" id="PRO_5008535275" evidence="2">
    <location>
        <begin position="25"/>
        <end position="262"/>
    </location>
</feature>
<evidence type="ECO:0000259" key="3">
    <source>
        <dbReference type="Pfam" id="PF02557"/>
    </source>
</evidence>
<dbReference type="EMBL" id="CP016808">
    <property type="protein sequence ID" value="ANY69066.1"/>
    <property type="molecule type" value="Genomic_DNA"/>
</dbReference>
<dbReference type="InterPro" id="IPR058193">
    <property type="entry name" value="VanY/YodJ_core_dom"/>
</dbReference>